<accession>G1TUF2</accession>
<dbReference type="FunCoup" id="G1TUF2">
    <property type="interactions" value="32"/>
</dbReference>
<dbReference type="InterPro" id="IPR024130">
    <property type="entry name" value="DAP1/DAPL1"/>
</dbReference>
<organism evidence="4 5">
    <name type="scientific">Oryctolagus cuniculus</name>
    <name type="common">Rabbit</name>
    <dbReference type="NCBI Taxonomy" id="9986"/>
    <lineage>
        <taxon>Eukaryota</taxon>
        <taxon>Metazoa</taxon>
        <taxon>Chordata</taxon>
        <taxon>Craniata</taxon>
        <taxon>Vertebrata</taxon>
        <taxon>Euteleostomi</taxon>
        <taxon>Mammalia</taxon>
        <taxon>Eutheria</taxon>
        <taxon>Euarchontoglires</taxon>
        <taxon>Glires</taxon>
        <taxon>Lagomorpha</taxon>
        <taxon>Leporidae</taxon>
        <taxon>Oryctolagus</taxon>
    </lineage>
</organism>
<evidence type="ECO:0000256" key="3">
    <source>
        <dbReference type="SAM" id="MobiDB-lite"/>
    </source>
</evidence>
<dbReference type="GO" id="GO:0097190">
    <property type="term" value="P:apoptotic signaling pathway"/>
    <property type="evidence" value="ECO:0007669"/>
    <property type="project" value="TreeGrafter"/>
</dbReference>
<dbReference type="Pfam" id="PF15228">
    <property type="entry name" value="DAP"/>
    <property type="match status" value="1"/>
</dbReference>
<keyword evidence="5" id="KW-1185">Reference proteome</keyword>
<dbReference type="Proteomes" id="UP000001811">
    <property type="component" value="Chromosome 11"/>
</dbReference>
<dbReference type="PANTHER" id="PTHR13177">
    <property type="entry name" value="DEATH-ASSOCIATED PROTEIN 1"/>
    <property type="match status" value="1"/>
</dbReference>
<reference evidence="4" key="2">
    <citation type="submission" date="2025-08" db="UniProtKB">
        <authorList>
            <consortium name="Ensembl"/>
        </authorList>
    </citation>
    <scope>IDENTIFICATION</scope>
    <source>
        <strain evidence="4">Thorbecke</strain>
    </source>
</reference>
<dbReference type="GO" id="GO:0034198">
    <property type="term" value="P:cellular response to amino acid starvation"/>
    <property type="evidence" value="ECO:0007669"/>
    <property type="project" value="TreeGrafter"/>
</dbReference>
<feature type="region of interest" description="Disordered" evidence="3">
    <location>
        <begin position="68"/>
        <end position="103"/>
    </location>
</feature>
<evidence type="ECO:0000256" key="1">
    <source>
        <dbReference type="ARBA" id="ARBA00022845"/>
    </source>
</evidence>
<proteinExistence type="inferred from homology"/>
<dbReference type="Bgee" id="ENSOCUG00000010666">
    <property type="expression patterns" value="Expressed in aorta and 14 other cell types or tissues"/>
</dbReference>
<dbReference type="HOGENOM" id="CLU_3074050_0_0_1"/>
<sequence>MSSPPEGKLETKAGHPPAGTGRLKVDQKQSHHDSKQHSDVRYQCWALAGLWAHTHTNQLCIPCLPQGDKDFPPAAAQVAHQKPHASMDKHPSPRTPHIQQPRK</sequence>
<evidence type="ECO:0000256" key="2">
    <source>
        <dbReference type="ARBA" id="ARBA00038025"/>
    </source>
</evidence>
<dbReference type="EMBL" id="AAGW02029839">
    <property type="status" value="NOT_ANNOTATED_CDS"/>
    <property type="molecule type" value="Genomic_DNA"/>
</dbReference>
<dbReference type="GO" id="GO:0010507">
    <property type="term" value="P:negative regulation of autophagy"/>
    <property type="evidence" value="ECO:0007669"/>
    <property type="project" value="TreeGrafter"/>
</dbReference>
<dbReference type="GeneTree" id="ENSGT01140000282872"/>
<evidence type="ECO:0008006" key="6">
    <source>
        <dbReference type="Google" id="ProtNLM"/>
    </source>
</evidence>
<evidence type="ECO:0000313" key="4">
    <source>
        <dbReference type="Ensembl" id="ENSOCUP00000020677.2"/>
    </source>
</evidence>
<dbReference type="GO" id="GO:0006417">
    <property type="term" value="P:regulation of translation"/>
    <property type="evidence" value="ECO:0007669"/>
    <property type="project" value="UniProtKB-KW"/>
</dbReference>
<dbReference type="AlphaFoldDB" id="G1TUF2"/>
<name>G1TUF2_RABIT</name>
<dbReference type="EMBL" id="AAGW02029838">
    <property type="status" value="NOT_ANNOTATED_CDS"/>
    <property type="molecule type" value="Genomic_DNA"/>
</dbReference>
<keyword evidence="1" id="KW-0810">Translation regulation</keyword>
<dbReference type="STRING" id="9986.ENSOCUP00000020677"/>
<dbReference type="InParanoid" id="G1TUF2"/>
<dbReference type="Ensembl" id="ENSOCUT00000010667.3">
    <property type="protein sequence ID" value="ENSOCUP00000020677.2"/>
    <property type="gene ID" value="ENSOCUG00000010666.3"/>
</dbReference>
<dbReference type="GO" id="GO:0070513">
    <property type="term" value="F:death domain binding"/>
    <property type="evidence" value="ECO:0007669"/>
    <property type="project" value="TreeGrafter"/>
</dbReference>
<evidence type="ECO:0000313" key="5">
    <source>
        <dbReference type="Proteomes" id="UP000001811"/>
    </source>
</evidence>
<reference evidence="4" key="3">
    <citation type="submission" date="2025-09" db="UniProtKB">
        <authorList>
            <consortium name="Ensembl"/>
        </authorList>
    </citation>
    <scope>IDENTIFICATION</scope>
    <source>
        <strain evidence="4">Thorbecke</strain>
    </source>
</reference>
<feature type="region of interest" description="Disordered" evidence="3">
    <location>
        <begin position="1"/>
        <end position="38"/>
    </location>
</feature>
<protein>
    <recommendedName>
        <fullName evidence="6">Death associated protein</fullName>
    </recommendedName>
</protein>
<comment type="similarity">
    <text evidence="2">Belongs to the DAP-DAPL1 family.</text>
</comment>
<reference evidence="4 5" key="1">
    <citation type="journal article" date="2011" name="Nature">
        <title>A high-resolution map of human evolutionary constraint using 29 mammals.</title>
        <authorList>
            <person name="Lindblad-Toh K."/>
            <person name="Garber M."/>
            <person name="Zuk O."/>
            <person name="Lin M.F."/>
            <person name="Parker B.J."/>
            <person name="Washietl S."/>
            <person name="Kheradpour P."/>
            <person name="Ernst J."/>
            <person name="Jordan G."/>
            <person name="Mauceli E."/>
            <person name="Ward L.D."/>
            <person name="Lowe C.B."/>
            <person name="Holloway A.K."/>
            <person name="Clamp M."/>
            <person name="Gnerre S."/>
            <person name="Alfoldi J."/>
            <person name="Beal K."/>
            <person name="Chang J."/>
            <person name="Clawson H."/>
            <person name="Cuff J."/>
            <person name="Di Palma F."/>
            <person name="Fitzgerald S."/>
            <person name="Flicek P."/>
            <person name="Guttman M."/>
            <person name="Hubisz M.J."/>
            <person name="Jaffe D.B."/>
            <person name="Jungreis I."/>
            <person name="Kent W.J."/>
            <person name="Kostka D."/>
            <person name="Lara M."/>
            <person name="Martins A.L."/>
            <person name="Massingham T."/>
            <person name="Moltke I."/>
            <person name="Raney B.J."/>
            <person name="Rasmussen M.D."/>
            <person name="Robinson J."/>
            <person name="Stark A."/>
            <person name="Vilella A.J."/>
            <person name="Wen J."/>
            <person name="Xie X."/>
            <person name="Zody M.C."/>
            <person name="Baldwin J."/>
            <person name="Bloom T."/>
            <person name="Chin C.W."/>
            <person name="Heiman D."/>
            <person name="Nicol R."/>
            <person name="Nusbaum C."/>
            <person name="Young S."/>
            <person name="Wilkinson J."/>
            <person name="Worley K.C."/>
            <person name="Kovar C.L."/>
            <person name="Muzny D.M."/>
            <person name="Gibbs R.A."/>
            <person name="Cree A."/>
            <person name="Dihn H.H."/>
            <person name="Fowler G."/>
            <person name="Jhangiani S."/>
            <person name="Joshi V."/>
            <person name="Lee S."/>
            <person name="Lewis L.R."/>
            <person name="Nazareth L.V."/>
            <person name="Okwuonu G."/>
            <person name="Santibanez J."/>
            <person name="Warren W.C."/>
            <person name="Mardis E.R."/>
            <person name="Weinstock G.M."/>
            <person name="Wilson R.K."/>
            <person name="Delehaunty K."/>
            <person name="Dooling D."/>
            <person name="Fronik C."/>
            <person name="Fulton L."/>
            <person name="Fulton B."/>
            <person name="Graves T."/>
            <person name="Minx P."/>
            <person name="Sodergren E."/>
            <person name="Birney E."/>
            <person name="Margulies E.H."/>
            <person name="Herrero J."/>
            <person name="Green E.D."/>
            <person name="Haussler D."/>
            <person name="Siepel A."/>
            <person name="Goldman N."/>
            <person name="Pollard K.S."/>
            <person name="Pedersen J.S."/>
            <person name="Lander E.S."/>
            <person name="Kellis M."/>
        </authorList>
    </citation>
    <scope>NUCLEOTIDE SEQUENCE [LARGE SCALE GENOMIC DNA]</scope>
    <source>
        <strain evidence="4 5">Thorbecke inbred</strain>
    </source>
</reference>
<dbReference type="PANTHER" id="PTHR13177:SF3">
    <property type="entry name" value="DEATH-ASSOCIATED PROTEIN 1"/>
    <property type="match status" value="1"/>
</dbReference>
<feature type="compositionally biased region" description="Basic and acidic residues" evidence="3">
    <location>
        <begin position="23"/>
        <end position="38"/>
    </location>
</feature>
<dbReference type="EMBL" id="AAGW02029840">
    <property type="status" value="NOT_ANNOTATED_CDS"/>
    <property type="molecule type" value="Genomic_DNA"/>
</dbReference>